<dbReference type="GO" id="GO:0006364">
    <property type="term" value="P:rRNA processing"/>
    <property type="evidence" value="ECO:0007669"/>
    <property type="project" value="UniProtKB-KW"/>
</dbReference>
<dbReference type="GO" id="GO:0000172">
    <property type="term" value="C:ribonuclease MRP complex"/>
    <property type="evidence" value="ECO:0007669"/>
    <property type="project" value="InterPro"/>
</dbReference>
<proteinExistence type="inferred from homology"/>
<comment type="subcellular location">
    <subcellularLocation>
        <location evidence="1">Cytoplasmic granule</location>
    </subcellularLocation>
    <subcellularLocation>
        <location evidence="2">Nucleus</location>
        <location evidence="2">Nucleolus</location>
    </subcellularLocation>
</comment>
<dbReference type="GO" id="GO:0001682">
    <property type="term" value="P:tRNA 5'-leader removal"/>
    <property type="evidence" value="ECO:0007669"/>
    <property type="project" value="InterPro"/>
</dbReference>
<evidence type="ECO:0000256" key="4">
    <source>
        <dbReference type="ARBA" id="ARBA00022490"/>
    </source>
</evidence>
<reference evidence="11 12" key="1">
    <citation type="journal article" date="2024" name="Proc. Natl. Acad. Sci. U.S.A.">
        <title>The genetic regulatory architecture and epigenomic basis for age-related changes in rattlesnake venom.</title>
        <authorList>
            <person name="Hogan M.P."/>
            <person name="Holding M.L."/>
            <person name="Nystrom G.S."/>
            <person name="Colston T.J."/>
            <person name="Bartlett D.A."/>
            <person name="Mason A.J."/>
            <person name="Ellsworth S.A."/>
            <person name="Rautsaw R.M."/>
            <person name="Lawrence K.C."/>
            <person name="Strickland J.L."/>
            <person name="He B."/>
            <person name="Fraser P."/>
            <person name="Margres M.J."/>
            <person name="Gilbert D.M."/>
            <person name="Gibbs H.L."/>
            <person name="Parkinson C.L."/>
            <person name="Rokyta D.R."/>
        </authorList>
    </citation>
    <scope>NUCLEOTIDE SEQUENCE [LARGE SCALE GENOMIC DNA]</scope>
    <source>
        <strain evidence="11">DRR0105</strain>
    </source>
</reference>
<dbReference type="InterPro" id="IPR014612">
    <property type="entry name" value="Pop7/Rpp20"/>
</dbReference>
<name>A0AAW1BA02_CROAD</name>
<comment type="function">
    <text evidence="8">Component of ribonuclease P, a ribonucleoprotein complex that generates mature tRNA molecules by cleaving their 5'-ends. Also a component of the MRP ribonuclease complex, which cleaves pre-rRNA sequences.</text>
</comment>
<dbReference type="Gene3D" id="3.30.420.40">
    <property type="match status" value="1"/>
</dbReference>
<gene>
    <name evidence="11" type="ORF">NXF25_021764</name>
</gene>
<evidence type="ECO:0000256" key="10">
    <source>
        <dbReference type="ARBA" id="ARBA00068472"/>
    </source>
</evidence>
<evidence type="ECO:0000256" key="7">
    <source>
        <dbReference type="ARBA" id="ARBA00023242"/>
    </source>
</evidence>
<protein>
    <recommendedName>
        <fullName evidence="10">Ribonuclease P protein subunit p20</fullName>
    </recommendedName>
</protein>
<dbReference type="InterPro" id="IPR036882">
    <property type="entry name" value="Alba-like_dom_sf"/>
</dbReference>
<dbReference type="GO" id="GO:0005655">
    <property type="term" value="C:nucleolar ribonuclease P complex"/>
    <property type="evidence" value="ECO:0007669"/>
    <property type="project" value="InterPro"/>
</dbReference>
<dbReference type="PANTHER" id="PTHR15314:SF1">
    <property type="entry name" value="RIBONUCLEASE P PROTEIN SUBUNIT P20"/>
    <property type="match status" value="1"/>
</dbReference>
<accession>A0AAW1BA02</accession>
<dbReference type="InterPro" id="IPR004000">
    <property type="entry name" value="Actin"/>
</dbReference>
<dbReference type="AlphaFoldDB" id="A0AAW1BA02"/>
<keyword evidence="7" id="KW-0539">Nucleus</keyword>
<dbReference type="Proteomes" id="UP001474421">
    <property type="component" value="Unassembled WGS sequence"/>
</dbReference>
<dbReference type="FunFam" id="3.30.110.20:FF:000002">
    <property type="entry name" value="Ribonuclease P protein subunit p20"/>
    <property type="match status" value="1"/>
</dbReference>
<evidence type="ECO:0000256" key="5">
    <source>
        <dbReference type="ARBA" id="ARBA00022552"/>
    </source>
</evidence>
<comment type="caution">
    <text evidence="11">The sequence shown here is derived from an EMBL/GenBank/DDBJ whole genome shotgun (WGS) entry which is preliminary data.</text>
</comment>
<dbReference type="InterPro" id="IPR043129">
    <property type="entry name" value="ATPase_NBD"/>
</dbReference>
<evidence type="ECO:0000256" key="6">
    <source>
        <dbReference type="ARBA" id="ARBA00022694"/>
    </source>
</evidence>
<dbReference type="PANTHER" id="PTHR15314">
    <property type="entry name" value="RIBONUCLEASE P PROTEIN SUBUNIT P20"/>
    <property type="match status" value="1"/>
</dbReference>
<dbReference type="InterPro" id="IPR004001">
    <property type="entry name" value="Actin_CS"/>
</dbReference>
<dbReference type="Pfam" id="PF12328">
    <property type="entry name" value="Rpp20"/>
    <property type="match status" value="1"/>
</dbReference>
<comment type="subunit">
    <text evidence="9">Component of nuclear RNase P and RNase MRP complexes. RNase P consists of a catalytic RNA moiety and 10 different protein chains; POP1, POP4, POP5, POP7, RPP14, RPP21, RPP25, RPP30, RPP38 and RPP40. Within the RNase P complex, POP1, POP7 and RPP25 form the 'finger' subcomplex, POP5, RPP14, RPP40 and homodimeric RPP30 form the 'palm' subcomplex, and RPP21, POP4 and RPP38 form the 'wrist' subcomplex. All subunits of the RNase P complex interact with the catalytic RNA. Several subunits of RNase P are also part of the RNase MRP complex. RNase MRP consists of a catalytic RNA moiety and about 8 protein subunits; POP1, POP7, RPP25, RPP30, RPP38, RPP40 and possibly also POP4 and POP5. Interacts with SMN1. POP7 forms a heterodimer with RPP25 that binds to the P3 stem loop of the catalytic RNA.</text>
</comment>
<evidence type="ECO:0000313" key="11">
    <source>
        <dbReference type="EMBL" id="KAK9398403.1"/>
    </source>
</evidence>
<keyword evidence="6" id="KW-0819">tRNA processing</keyword>
<keyword evidence="5" id="KW-0698">rRNA processing</keyword>
<dbReference type="SUPFAM" id="SSF82704">
    <property type="entry name" value="AlbA-like"/>
    <property type="match status" value="1"/>
</dbReference>
<dbReference type="SUPFAM" id="SSF53067">
    <property type="entry name" value="Actin-like ATPase domain"/>
    <property type="match status" value="1"/>
</dbReference>
<organism evidence="11 12">
    <name type="scientific">Crotalus adamanteus</name>
    <name type="common">Eastern diamondback rattlesnake</name>
    <dbReference type="NCBI Taxonomy" id="8729"/>
    <lineage>
        <taxon>Eukaryota</taxon>
        <taxon>Metazoa</taxon>
        <taxon>Chordata</taxon>
        <taxon>Craniata</taxon>
        <taxon>Vertebrata</taxon>
        <taxon>Euteleostomi</taxon>
        <taxon>Lepidosauria</taxon>
        <taxon>Squamata</taxon>
        <taxon>Bifurcata</taxon>
        <taxon>Unidentata</taxon>
        <taxon>Episquamata</taxon>
        <taxon>Toxicofera</taxon>
        <taxon>Serpentes</taxon>
        <taxon>Colubroidea</taxon>
        <taxon>Viperidae</taxon>
        <taxon>Crotalinae</taxon>
        <taxon>Crotalus</taxon>
    </lineage>
</organism>
<dbReference type="EMBL" id="JAOTOJ010000008">
    <property type="protein sequence ID" value="KAK9398403.1"/>
    <property type="molecule type" value="Genomic_DNA"/>
</dbReference>
<evidence type="ECO:0000313" key="12">
    <source>
        <dbReference type="Proteomes" id="UP001474421"/>
    </source>
</evidence>
<evidence type="ECO:0000256" key="1">
    <source>
        <dbReference type="ARBA" id="ARBA00004463"/>
    </source>
</evidence>
<dbReference type="GO" id="GO:0003676">
    <property type="term" value="F:nucleic acid binding"/>
    <property type="evidence" value="ECO:0007669"/>
    <property type="project" value="InterPro"/>
</dbReference>
<evidence type="ECO:0000256" key="3">
    <source>
        <dbReference type="ARBA" id="ARBA00008018"/>
    </source>
</evidence>
<sequence>MEMIKIGKSRKGPPRPSRIVKSPLAGDFISMQCRELFQEMNIEIVPPYMIAAKGLYGSVIVTGGNTLLQGFTDRLNRELSQKTPPGTFQQMWISKQEYEEGGKQWRMAEPSEPERALRRRLPRRLPRRRGDVYVNMRTDFRAQLGRCQKLLAPGGGCAELCIHGLGLAIPRAINIALQLEAAGGGALRLAANTSTVQLADGAEPEGDREEPLTRTRHNSAIHIRVLRAAPE</sequence>
<keyword evidence="12" id="KW-1185">Reference proteome</keyword>
<evidence type="ECO:0000256" key="9">
    <source>
        <dbReference type="ARBA" id="ARBA00064615"/>
    </source>
</evidence>
<dbReference type="Gene3D" id="3.30.110.20">
    <property type="entry name" value="Alba-like domain"/>
    <property type="match status" value="1"/>
</dbReference>
<comment type="similarity">
    <text evidence="3">Belongs to the histone-like Alba family.</text>
</comment>
<keyword evidence="4" id="KW-0963">Cytoplasm</keyword>
<evidence type="ECO:0000256" key="2">
    <source>
        <dbReference type="ARBA" id="ARBA00004604"/>
    </source>
</evidence>
<evidence type="ECO:0000256" key="8">
    <source>
        <dbReference type="ARBA" id="ARBA00053284"/>
    </source>
</evidence>
<dbReference type="Pfam" id="PF00022">
    <property type="entry name" value="Actin"/>
    <property type="match status" value="1"/>
</dbReference>
<dbReference type="PROSITE" id="PS00432">
    <property type="entry name" value="ACTINS_2"/>
    <property type="match status" value="1"/>
</dbReference>